<evidence type="ECO:0000313" key="2">
    <source>
        <dbReference type="Proteomes" id="UP001516400"/>
    </source>
</evidence>
<comment type="caution">
    <text evidence="1">The sequence shown here is derived from an EMBL/GenBank/DDBJ whole genome shotgun (WGS) entry which is preliminary data.</text>
</comment>
<sequence>MTGLEKLFDLLKPQYFDNLVAAVKSISGYESETHTFKTSSLSMHMGTTLKQKLIETNWNWEISRLALKALNENRQRKVKLLPLTKDVIKFQKYLQQVAEEACKALKENRQIKLFYRKLSECVLSLTQLLNRKRIGEIQHIKLETYNDNAPQNQQEKFLISLSQTEKMLAKKFKRIITERKGNTNEYLFANPITQNRWLSGYHSVKKLAQESGIENPSLFTSTRLRKQIATILQVIDMTQDELEQFANFMGHTRKTHETYYRLPQDIYQTAKVSKLLLAINSGKGSFFNKINLDDIDITDIECSNSEEEEYGGKIHDAHKVIIENEIINEEKVQQKIGCLPM</sequence>
<proteinExistence type="predicted"/>
<dbReference type="PANTHER" id="PTHR33480:SF1">
    <property type="entry name" value="TYR RECOMBINASE DOMAIN-CONTAINING PROTEIN"/>
    <property type="match status" value="1"/>
</dbReference>
<evidence type="ECO:0000313" key="1">
    <source>
        <dbReference type="EMBL" id="KAL3290346.1"/>
    </source>
</evidence>
<protein>
    <recommendedName>
        <fullName evidence="3">Tyr recombinase domain-containing protein</fullName>
    </recommendedName>
</protein>
<dbReference type="EMBL" id="JABFTP020000186">
    <property type="protein sequence ID" value="KAL3290346.1"/>
    <property type="molecule type" value="Genomic_DNA"/>
</dbReference>
<accession>A0ABD2PI09</accession>
<evidence type="ECO:0008006" key="3">
    <source>
        <dbReference type="Google" id="ProtNLM"/>
    </source>
</evidence>
<dbReference type="AlphaFoldDB" id="A0ABD2PI09"/>
<name>A0ABD2PI09_9CUCU</name>
<dbReference type="Proteomes" id="UP001516400">
    <property type="component" value="Unassembled WGS sequence"/>
</dbReference>
<reference evidence="1 2" key="1">
    <citation type="journal article" date="2021" name="BMC Biol.">
        <title>Horizontally acquired antibacterial genes associated with adaptive radiation of ladybird beetles.</title>
        <authorList>
            <person name="Li H.S."/>
            <person name="Tang X.F."/>
            <person name="Huang Y.H."/>
            <person name="Xu Z.Y."/>
            <person name="Chen M.L."/>
            <person name="Du X.Y."/>
            <person name="Qiu B.Y."/>
            <person name="Chen P.T."/>
            <person name="Zhang W."/>
            <person name="Slipinski A."/>
            <person name="Escalona H.E."/>
            <person name="Waterhouse R.M."/>
            <person name="Zwick A."/>
            <person name="Pang H."/>
        </authorList>
    </citation>
    <scope>NUCLEOTIDE SEQUENCE [LARGE SCALE GENOMIC DNA]</scope>
    <source>
        <strain evidence="1">SYSU2018</strain>
    </source>
</reference>
<dbReference type="PANTHER" id="PTHR33480">
    <property type="entry name" value="SET DOMAIN-CONTAINING PROTEIN-RELATED"/>
    <property type="match status" value="1"/>
</dbReference>
<organism evidence="1 2">
    <name type="scientific">Cryptolaemus montrouzieri</name>
    <dbReference type="NCBI Taxonomy" id="559131"/>
    <lineage>
        <taxon>Eukaryota</taxon>
        <taxon>Metazoa</taxon>
        <taxon>Ecdysozoa</taxon>
        <taxon>Arthropoda</taxon>
        <taxon>Hexapoda</taxon>
        <taxon>Insecta</taxon>
        <taxon>Pterygota</taxon>
        <taxon>Neoptera</taxon>
        <taxon>Endopterygota</taxon>
        <taxon>Coleoptera</taxon>
        <taxon>Polyphaga</taxon>
        <taxon>Cucujiformia</taxon>
        <taxon>Coccinelloidea</taxon>
        <taxon>Coccinellidae</taxon>
        <taxon>Scymninae</taxon>
        <taxon>Scymnini</taxon>
        <taxon>Cryptolaemus</taxon>
    </lineage>
</organism>
<keyword evidence="2" id="KW-1185">Reference proteome</keyword>
<gene>
    <name evidence="1" type="ORF">HHI36_023690</name>
</gene>